<name>A0A979FQ63_HYAAZ</name>
<dbReference type="AlphaFoldDB" id="A0A979FQ63"/>
<sequence length="777" mass="82264">MKIKSVLHPNSGTGTQLEVSSNVASIPVDSTSQLSTFSPQLNSSVIANLTRNKEPIIEPPHEHEINRGANVDVDNVIIDVEGHDANEHFALSDTREASEVSKTSLNCDQNSCSSAGKGENKCVIEGATAISTGLSPGDTSLSGPFPSSHSRKMMAPNVDNGIKIESLTPADSSNLHRDLDEKLPIILPITNTDATPLTSVNVGSPSEETVPTAIDSSLQINENSSKFLPRNSVNISEEEISSGASNEKSLPRNSVKICEKEKSSAAVGEKSLPINSVKISEKDNLFEAVTAVVEQNMTVSEAAMKFAVSRSLLLSAVKEQSLSQLIQAGQAFKSHIEKFAHIMQDPVNEEQENVKTKGQDMSKSPVNIGPDAEDAATCMDRNELCDLVLLGTRMYFDFEADAGGTTAATGAKGTTPAAIARGTTAAADARGTTAAAGSRDTTVAAGARGTTAAAGSRDTTVAAGARGTTAAAGSRDTTVSAGARGMKANDASGKSFTINNVHDRRKILKDSAPTKHSVSNDVLARHTTPHVQPARGTTCRDATRTLKSRVKKDTARSIKSRIVSKKFVQERNLSKKNVHNKMKNPMENVSGNPRGVKQMIAGASGMKLDSQEAISLKSSKSAKRTTKETVGIGTQLHSLSKHVSCSSTNTVIPVTNKIRAASRKMHGRGTRTIDRRVGDKEGSRGTQRGGGTITINSRVEVKECATGLLPESENLNVGFESSFELEKSMMESTEGYVSLNKESSDEAIAVENNGFSKCVGLTKEPVGWMCRGDSSDS</sequence>
<accession>A0A979FQ63</accession>
<evidence type="ECO:0000313" key="3">
    <source>
        <dbReference type="RefSeq" id="XP_047738294.1"/>
    </source>
</evidence>
<dbReference type="RefSeq" id="XP_047738294.1">
    <property type="nucleotide sequence ID" value="XM_047882338.1"/>
</dbReference>
<evidence type="ECO:0000313" key="2">
    <source>
        <dbReference type="Proteomes" id="UP000694843"/>
    </source>
</evidence>
<protein>
    <submittedName>
        <fullName evidence="3">Uncharacterized protein LOC125178494</fullName>
    </submittedName>
</protein>
<keyword evidence="2" id="KW-1185">Reference proteome</keyword>
<evidence type="ECO:0000256" key="1">
    <source>
        <dbReference type="SAM" id="MobiDB-lite"/>
    </source>
</evidence>
<feature type="region of interest" description="Disordered" evidence="1">
    <location>
        <begin position="424"/>
        <end position="486"/>
    </location>
</feature>
<dbReference type="KEGG" id="hazt:125178494"/>
<reference evidence="3" key="1">
    <citation type="submission" date="2025-08" db="UniProtKB">
        <authorList>
            <consortium name="RefSeq"/>
        </authorList>
    </citation>
    <scope>IDENTIFICATION</scope>
    <source>
        <tissue evidence="3">Whole organism</tissue>
    </source>
</reference>
<gene>
    <name evidence="3" type="primary">LOC125178494</name>
</gene>
<organism evidence="2 3">
    <name type="scientific">Hyalella azteca</name>
    <name type="common">Amphipod</name>
    <dbReference type="NCBI Taxonomy" id="294128"/>
    <lineage>
        <taxon>Eukaryota</taxon>
        <taxon>Metazoa</taxon>
        <taxon>Ecdysozoa</taxon>
        <taxon>Arthropoda</taxon>
        <taxon>Crustacea</taxon>
        <taxon>Multicrustacea</taxon>
        <taxon>Malacostraca</taxon>
        <taxon>Eumalacostraca</taxon>
        <taxon>Peracarida</taxon>
        <taxon>Amphipoda</taxon>
        <taxon>Senticaudata</taxon>
        <taxon>Talitrida</taxon>
        <taxon>Talitroidea</taxon>
        <taxon>Hyalellidae</taxon>
        <taxon>Hyalella</taxon>
    </lineage>
</organism>
<dbReference type="GeneID" id="125178494"/>
<proteinExistence type="predicted"/>
<dbReference type="Proteomes" id="UP000694843">
    <property type="component" value="Unplaced"/>
</dbReference>
<feature type="compositionally biased region" description="Low complexity" evidence="1">
    <location>
        <begin position="424"/>
        <end position="478"/>
    </location>
</feature>